<reference evidence="1" key="1">
    <citation type="journal article" date="2015" name="Genome Biol. Evol.">
        <title>Organellar Genomes of White Spruce (Picea glauca): Assembly and Annotation.</title>
        <authorList>
            <person name="Jackman S.D."/>
            <person name="Warren R.L."/>
            <person name="Gibb E.A."/>
            <person name="Vandervalk B.P."/>
            <person name="Mohamadi H."/>
            <person name="Chu J."/>
            <person name="Raymond A."/>
            <person name="Pleasance S."/>
            <person name="Coope R."/>
            <person name="Wildung M.R."/>
            <person name="Ritland C.E."/>
            <person name="Bousquet J."/>
            <person name="Jones S.J."/>
            <person name="Bohlmann J."/>
            <person name="Birol I."/>
        </authorList>
    </citation>
    <scope>NUCLEOTIDE SEQUENCE [LARGE SCALE GENOMIC DNA]</scope>
    <source>
        <tissue evidence="1">Flushing bud</tissue>
    </source>
</reference>
<accession>A0A117NGY9</accession>
<keyword evidence="1" id="KW-0496">Mitochondrion</keyword>
<protein>
    <submittedName>
        <fullName evidence="1">Uncharacterized protein</fullName>
    </submittedName>
</protein>
<proteinExistence type="predicted"/>
<dbReference type="EMBL" id="LKAM01000007">
    <property type="protein sequence ID" value="KUM47512.1"/>
    <property type="molecule type" value="Genomic_DNA"/>
</dbReference>
<sequence>MTASSFKPLHTMNRIWDKERPHSFFRQALSLQTKLHSPKTTISVDPIEPAIILHLWERPRTTRKDHYIAQAITLRKPATSYLTSPFLVEFRITTEKYDLEDPRGVIVLFSIAG</sequence>
<organism evidence="1">
    <name type="scientific">Picea glauca</name>
    <name type="common">White spruce</name>
    <name type="synonym">Pinus glauca</name>
    <dbReference type="NCBI Taxonomy" id="3330"/>
    <lineage>
        <taxon>Eukaryota</taxon>
        <taxon>Viridiplantae</taxon>
        <taxon>Streptophyta</taxon>
        <taxon>Embryophyta</taxon>
        <taxon>Tracheophyta</taxon>
        <taxon>Spermatophyta</taxon>
        <taxon>Pinopsida</taxon>
        <taxon>Pinidae</taxon>
        <taxon>Conifers I</taxon>
        <taxon>Pinales</taxon>
        <taxon>Pinaceae</taxon>
        <taxon>Picea</taxon>
    </lineage>
</organism>
<comment type="caution">
    <text evidence="1">The sequence shown here is derived from an EMBL/GenBank/DDBJ whole genome shotgun (WGS) entry which is preliminary data.</text>
</comment>
<evidence type="ECO:0000313" key="1">
    <source>
        <dbReference type="EMBL" id="KUM47512.1"/>
    </source>
</evidence>
<gene>
    <name evidence="1" type="ORF">ABT39_MTgene5698</name>
</gene>
<dbReference type="AlphaFoldDB" id="A0A117NGY9"/>
<geneLocation type="mitochondrion" evidence="1"/>
<name>A0A117NGY9_PICGL</name>